<comment type="caution">
    <text evidence="2">The sequence shown here is derived from an EMBL/GenBank/DDBJ whole genome shotgun (WGS) entry which is preliminary data.</text>
</comment>
<keyword evidence="3" id="KW-1185">Reference proteome</keyword>
<dbReference type="PANTHER" id="PTHR15564:SF10">
    <property type="entry name" value="BMP_RETINOIC ACID-INDUCIBLE NEURAL-SPECIFIC PROTEIN 3 ISOFORM X1"/>
    <property type="match status" value="1"/>
</dbReference>
<dbReference type="EMBL" id="JAPTMU010000005">
    <property type="protein sequence ID" value="KAJ4943881.1"/>
    <property type="molecule type" value="Genomic_DNA"/>
</dbReference>
<dbReference type="GO" id="GO:0005737">
    <property type="term" value="C:cytoplasm"/>
    <property type="evidence" value="ECO:0007669"/>
    <property type="project" value="TreeGrafter"/>
</dbReference>
<feature type="chain" id="PRO_5042286167" evidence="1">
    <location>
        <begin position="36"/>
        <end position="123"/>
    </location>
</feature>
<gene>
    <name evidence="2" type="ORF">JOQ06_006374</name>
</gene>
<dbReference type="GO" id="GO:0043025">
    <property type="term" value="C:neuronal cell body"/>
    <property type="evidence" value="ECO:0007669"/>
    <property type="project" value="TreeGrafter"/>
</dbReference>
<feature type="signal peptide" evidence="1">
    <location>
        <begin position="1"/>
        <end position="35"/>
    </location>
</feature>
<dbReference type="GO" id="GO:0071300">
    <property type="term" value="P:cellular response to retinoic acid"/>
    <property type="evidence" value="ECO:0007669"/>
    <property type="project" value="TreeGrafter"/>
</dbReference>
<dbReference type="AlphaFoldDB" id="A0AAD6BKL4"/>
<dbReference type="InterPro" id="IPR033237">
    <property type="entry name" value="BRINP"/>
</dbReference>
<dbReference type="GO" id="GO:0007399">
    <property type="term" value="P:nervous system development"/>
    <property type="evidence" value="ECO:0007669"/>
    <property type="project" value="TreeGrafter"/>
</dbReference>
<sequence length="123" mass="14175">MSGPCISTRLTALMFLWKWLTLSLLQSWVTLGAGAADHAGAGFGGSGGRLGWLLSDKGPFHHSQEFVDFTERYQQGFTTKYKIYSRDICFEYDTKPPNAAYQFKLKRRYRRRVWAKQRDVTDI</sequence>
<evidence type="ECO:0000313" key="3">
    <source>
        <dbReference type="Proteomes" id="UP001219934"/>
    </source>
</evidence>
<evidence type="ECO:0000256" key="1">
    <source>
        <dbReference type="SAM" id="SignalP"/>
    </source>
</evidence>
<protein>
    <submittedName>
        <fullName evidence="2">Uncharacterized protein</fullName>
    </submittedName>
</protein>
<dbReference type="GO" id="GO:0030425">
    <property type="term" value="C:dendrite"/>
    <property type="evidence" value="ECO:0007669"/>
    <property type="project" value="TreeGrafter"/>
</dbReference>
<accession>A0AAD6BKL4</accession>
<keyword evidence="1" id="KW-0732">Signal</keyword>
<reference evidence="2" key="1">
    <citation type="submission" date="2022-11" db="EMBL/GenBank/DDBJ databases">
        <title>Chromosome-level genome of Pogonophryne albipinna.</title>
        <authorList>
            <person name="Jo E."/>
        </authorList>
    </citation>
    <scope>NUCLEOTIDE SEQUENCE</scope>
    <source>
        <strain evidence="2">SGF0006</strain>
        <tissue evidence="2">Muscle</tissue>
    </source>
</reference>
<dbReference type="Proteomes" id="UP001219934">
    <property type="component" value="Unassembled WGS sequence"/>
</dbReference>
<name>A0AAD6BKL4_9TELE</name>
<dbReference type="GO" id="GO:0045666">
    <property type="term" value="P:positive regulation of neuron differentiation"/>
    <property type="evidence" value="ECO:0007669"/>
    <property type="project" value="InterPro"/>
</dbReference>
<dbReference type="PANTHER" id="PTHR15564">
    <property type="entry name" value="MACPF DOMAIN-CONTAINING PROTEIN"/>
    <property type="match status" value="1"/>
</dbReference>
<evidence type="ECO:0000313" key="2">
    <source>
        <dbReference type="EMBL" id="KAJ4943881.1"/>
    </source>
</evidence>
<organism evidence="2 3">
    <name type="scientific">Pogonophryne albipinna</name>
    <dbReference type="NCBI Taxonomy" id="1090488"/>
    <lineage>
        <taxon>Eukaryota</taxon>
        <taxon>Metazoa</taxon>
        <taxon>Chordata</taxon>
        <taxon>Craniata</taxon>
        <taxon>Vertebrata</taxon>
        <taxon>Euteleostomi</taxon>
        <taxon>Actinopterygii</taxon>
        <taxon>Neopterygii</taxon>
        <taxon>Teleostei</taxon>
        <taxon>Neoteleostei</taxon>
        <taxon>Acanthomorphata</taxon>
        <taxon>Eupercaria</taxon>
        <taxon>Perciformes</taxon>
        <taxon>Notothenioidei</taxon>
        <taxon>Pogonophryne</taxon>
    </lineage>
</organism>
<dbReference type="GO" id="GO:0045930">
    <property type="term" value="P:negative regulation of mitotic cell cycle"/>
    <property type="evidence" value="ECO:0007669"/>
    <property type="project" value="InterPro"/>
</dbReference>
<proteinExistence type="predicted"/>